<dbReference type="PANTHER" id="PTHR43425">
    <property type="entry name" value="OXYGEN-INSENSITIVE NADPH NITROREDUCTASE"/>
    <property type="match status" value="1"/>
</dbReference>
<keyword evidence="8" id="KW-1185">Reference proteome</keyword>
<evidence type="ECO:0000259" key="6">
    <source>
        <dbReference type="Pfam" id="PF00881"/>
    </source>
</evidence>
<organism evidence="7 8">
    <name type="scientific">Paenibacillus durus</name>
    <name type="common">Paenibacillus azotofixans</name>
    <dbReference type="NCBI Taxonomy" id="44251"/>
    <lineage>
        <taxon>Bacteria</taxon>
        <taxon>Bacillati</taxon>
        <taxon>Bacillota</taxon>
        <taxon>Bacilli</taxon>
        <taxon>Bacillales</taxon>
        <taxon>Paenibacillaceae</taxon>
        <taxon>Paenibacillus</taxon>
    </lineage>
</organism>
<dbReference type="STRING" id="44251.PDUR_10515"/>
<evidence type="ECO:0000256" key="1">
    <source>
        <dbReference type="ARBA" id="ARBA00008366"/>
    </source>
</evidence>
<keyword evidence="2 5" id="KW-0285">Flavoprotein</keyword>
<dbReference type="OrthoDB" id="9775805at2"/>
<evidence type="ECO:0000256" key="4">
    <source>
        <dbReference type="ARBA" id="ARBA00023002"/>
    </source>
</evidence>
<evidence type="ECO:0000313" key="7">
    <source>
        <dbReference type="EMBL" id="AIQ12304.1"/>
    </source>
</evidence>
<keyword evidence="3 5" id="KW-0288">FMN</keyword>
<dbReference type="SUPFAM" id="SSF55469">
    <property type="entry name" value="FMN-dependent nitroreductase-like"/>
    <property type="match status" value="1"/>
</dbReference>
<dbReference type="CDD" id="cd02146">
    <property type="entry name" value="NfsA-like"/>
    <property type="match status" value="1"/>
</dbReference>
<keyword evidence="5" id="KW-0521">NADP</keyword>
<feature type="domain" description="Nitroreductase" evidence="6">
    <location>
        <begin position="9"/>
        <end position="164"/>
    </location>
</feature>
<dbReference type="eggNOG" id="COG0778">
    <property type="taxonomic scope" value="Bacteria"/>
</dbReference>
<dbReference type="PIRSF" id="PIRSF005426">
    <property type="entry name" value="Frp"/>
    <property type="match status" value="1"/>
</dbReference>
<comment type="similarity">
    <text evidence="1 5">Belongs to the flavin oxidoreductase frp family.</text>
</comment>
<gene>
    <name evidence="7" type="ORF">PDUR_10515</name>
</gene>
<dbReference type="EMBL" id="CP009288">
    <property type="protein sequence ID" value="AIQ12304.1"/>
    <property type="molecule type" value="Genomic_DNA"/>
</dbReference>
<dbReference type="Proteomes" id="UP000029409">
    <property type="component" value="Chromosome"/>
</dbReference>
<sequence length="249" mass="27773">MNEVLSTLANHRSYREFSQRYVEQEVLEKVIGAAQAAPSWINGQHVTIISVRDEERKRQLSVLSGNQKHVAGAPVFLVFCMDFYRAKLAGEIENISFEAERDVDVLLTGATDVGIALEAAIVAAESLGLGIIPIGGVRRNTRGVIDLLKLPKYVFPVVGLCVGYTEAQVPKQPRLPLHAIWHEESYNSDQAGYLRELNETQRQLLKAQGLEEKDWTGRVAAFFAANPEYSDAKRTLKEQGFTCDNLKEE</sequence>
<reference evidence="7 8" key="1">
    <citation type="submission" date="2014-08" db="EMBL/GenBank/DDBJ databases">
        <title>Comparative genomics of the Paenibacillus odorifer group.</title>
        <authorList>
            <person name="den Bakker H.C."/>
            <person name="Tsai Y.-C."/>
            <person name="Martin N."/>
            <person name="Korlach J."/>
            <person name="Wiedmann M."/>
        </authorList>
    </citation>
    <scope>NUCLEOTIDE SEQUENCE [LARGE SCALE GENOMIC DNA]</scope>
    <source>
        <strain evidence="7 8">DSM 1735</strain>
    </source>
</reference>
<accession>A0A089ITI4</accession>
<evidence type="ECO:0000313" key="8">
    <source>
        <dbReference type="Proteomes" id="UP000029409"/>
    </source>
</evidence>
<dbReference type="KEGG" id="pdu:PDUR_10515"/>
<dbReference type="PANTHER" id="PTHR43425:SF2">
    <property type="entry name" value="OXYGEN-INSENSITIVE NADPH NITROREDUCTASE"/>
    <property type="match status" value="1"/>
</dbReference>
<evidence type="ECO:0000256" key="3">
    <source>
        <dbReference type="ARBA" id="ARBA00022643"/>
    </source>
</evidence>
<dbReference type="AlphaFoldDB" id="A0A089ITI4"/>
<dbReference type="GO" id="GO:0016491">
    <property type="term" value="F:oxidoreductase activity"/>
    <property type="evidence" value="ECO:0007669"/>
    <property type="project" value="UniProtKB-UniRule"/>
</dbReference>
<dbReference type="InterPro" id="IPR016446">
    <property type="entry name" value="Flavin_OxRdtase_Frp"/>
</dbReference>
<keyword evidence="4 5" id="KW-0560">Oxidoreductase</keyword>
<dbReference type="Pfam" id="PF00881">
    <property type="entry name" value="Nitroreductase"/>
    <property type="match status" value="1"/>
</dbReference>
<dbReference type="Gene3D" id="3.40.109.10">
    <property type="entry name" value="NADH Oxidase"/>
    <property type="match status" value="1"/>
</dbReference>
<proteinExistence type="inferred from homology"/>
<dbReference type="InterPro" id="IPR000415">
    <property type="entry name" value="Nitroreductase-like"/>
</dbReference>
<dbReference type="InterPro" id="IPR029479">
    <property type="entry name" value="Nitroreductase"/>
</dbReference>
<evidence type="ECO:0000256" key="2">
    <source>
        <dbReference type="ARBA" id="ARBA00022630"/>
    </source>
</evidence>
<name>A0A089ITI4_PAEDU</name>
<protein>
    <submittedName>
        <fullName evidence="7">FMN reductase</fullName>
    </submittedName>
</protein>
<evidence type="ECO:0000256" key="5">
    <source>
        <dbReference type="PIRNR" id="PIRNR005426"/>
    </source>
</evidence>